<dbReference type="GO" id="GO:0003677">
    <property type="term" value="F:DNA binding"/>
    <property type="evidence" value="ECO:0007669"/>
    <property type="project" value="InterPro"/>
</dbReference>
<evidence type="ECO:0000259" key="1">
    <source>
        <dbReference type="PROSITE" id="PS50104"/>
    </source>
</evidence>
<keyword evidence="3" id="KW-1185">Reference proteome</keyword>
<reference evidence="2 3" key="1">
    <citation type="journal article" date="2017" name="Genome Announc.">
        <title>Draft Genome Sequence of a Sporulating and Motile Strain of Lachnotalea glycerini Isolated from Water in Quebec City, Canada.</title>
        <authorList>
            <person name="Maheux A.F."/>
            <person name="Boudreau D.K."/>
            <person name="Berube E."/>
            <person name="Boissinot M."/>
            <person name="Raymond F."/>
            <person name="Brodeur S."/>
            <person name="Corbeil J."/>
            <person name="Isabel S."/>
            <person name="Omar R.F."/>
            <person name="Bergeron M.G."/>
        </authorList>
    </citation>
    <scope>NUCLEOTIDE SEQUENCE [LARGE SCALE GENOMIC DNA]</scope>
    <source>
        <strain evidence="2 3">CCRI-19302</strain>
    </source>
</reference>
<proteinExistence type="predicted"/>
<name>A0A371JBG5_9FIRM</name>
<dbReference type="Pfam" id="PF04471">
    <property type="entry name" value="Mrr_cat"/>
    <property type="match status" value="1"/>
</dbReference>
<evidence type="ECO:0000313" key="2">
    <source>
        <dbReference type="EMBL" id="RDY30006.1"/>
    </source>
</evidence>
<gene>
    <name evidence="2" type="ORF">CG710_016860</name>
</gene>
<sequence>MNSIYISYSYNDILARDIVEALKSSLLENETIYYPDRLLFEYGQDIKQQLMETINKCNYFICIFDNSNPNIMFELGYALGKNKNIILIGEYSDIPYDLKDFNYIKRSDNINEVLIELNKRLYSDIIHDREVICYSEYRENIQRVVNEQDFLDKISYQDFEKIVYEYLKAQNLYIEYPLQSKDNGYDFFIPKRNCLVEVKKYSRNSKISLSVIRAILGTMFEMNVDRGIIISSSEFTNSAINFVQGLKQEITLLTLQDLLKIDGNFNSVFNKQKH</sequence>
<dbReference type="SUPFAM" id="SSF52200">
    <property type="entry name" value="Toll/Interleukin receptor TIR domain"/>
    <property type="match status" value="1"/>
</dbReference>
<feature type="domain" description="TIR" evidence="1">
    <location>
        <begin position="1"/>
        <end position="121"/>
    </location>
</feature>
<dbReference type="GO" id="GO:0009307">
    <property type="term" value="P:DNA restriction-modification system"/>
    <property type="evidence" value="ECO:0007669"/>
    <property type="project" value="InterPro"/>
</dbReference>
<dbReference type="RefSeq" id="WP_094377441.1">
    <property type="nucleotide sequence ID" value="NZ_NOKA02000052.1"/>
</dbReference>
<dbReference type="OrthoDB" id="9815193at2"/>
<accession>A0A371JBG5</accession>
<protein>
    <recommendedName>
        <fullName evidence="1">TIR domain-containing protein</fullName>
    </recommendedName>
</protein>
<dbReference type="GO" id="GO:0015666">
    <property type="term" value="F:restriction endodeoxyribonuclease activity"/>
    <property type="evidence" value="ECO:0007669"/>
    <property type="project" value="TreeGrafter"/>
</dbReference>
<organism evidence="2 3">
    <name type="scientific">Lachnotalea glycerini</name>
    <dbReference type="NCBI Taxonomy" id="1763509"/>
    <lineage>
        <taxon>Bacteria</taxon>
        <taxon>Bacillati</taxon>
        <taxon>Bacillota</taxon>
        <taxon>Clostridia</taxon>
        <taxon>Lachnospirales</taxon>
        <taxon>Lachnospiraceae</taxon>
        <taxon>Lachnotalea</taxon>
    </lineage>
</organism>
<dbReference type="Gene3D" id="3.40.50.10140">
    <property type="entry name" value="Toll/interleukin-1 receptor homology (TIR) domain"/>
    <property type="match status" value="1"/>
</dbReference>
<dbReference type="PANTHER" id="PTHR30015">
    <property type="entry name" value="MRR RESTRICTION SYSTEM PROTEIN"/>
    <property type="match status" value="1"/>
</dbReference>
<dbReference type="InterPro" id="IPR000157">
    <property type="entry name" value="TIR_dom"/>
</dbReference>
<dbReference type="Proteomes" id="UP000216411">
    <property type="component" value="Unassembled WGS sequence"/>
</dbReference>
<dbReference type="GO" id="GO:0007165">
    <property type="term" value="P:signal transduction"/>
    <property type="evidence" value="ECO:0007669"/>
    <property type="project" value="InterPro"/>
</dbReference>
<dbReference type="InterPro" id="IPR035897">
    <property type="entry name" value="Toll_tir_struct_dom_sf"/>
</dbReference>
<dbReference type="AlphaFoldDB" id="A0A371JBG5"/>
<dbReference type="Gene3D" id="3.40.1350.10">
    <property type="match status" value="1"/>
</dbReference>
<dbReference type="InterPro" id="IPR011335">
    <property type="entry name" value="Restrct_endonuc-II-like"/>
</dbReference>
<dbReference type="PANTHER" id="PTHR30015:SF7">
    <property type="entry name" value="TYPE IV METHYL-DIRECTED RESTRICTION ENZYME ECOKMRR"/>
    <property type="match status" value="1"/>
</dbReference>
<comment type="caution">
    <text evidence="2">The sequence shown here is derived from an EMBL/GenBank/DDBJ whole genome shotgun (WGS) entry which is preliminary data.</text>
</comment>
<dbReference type="EMBL" id="NOKA02000052">
    <property type="protein sequence ID" value="RDY30006.1"/>
    <property type="molecule type" value="Genomic_DNA"/>
</dbReference>
<dbReference type="InterPro" id="IPR007560">
    <property type="entry name" value="Restrct_endonuc_IV_Mrr"/>
</dbReference>
<dbReference type="PROSITE" id="PS50104">
    <property type="entry name" value="TIR"/>
    <property type="match status" value="1"/>
</dbReference>
<dbReference type="InterPro" id="IPR052906">
    <property type="entry name" value="Type_IV_Methyl-Rstrct_Enzyme"/>
</dbReference>
<evidence type="ECO:0000313" key="3">
    <source>
        <dbReference type="Proteomes" id="UP000216411"/>
    </source>
</evidence>
<dbReference type="InterPro" id="IPR011856">
    <property type="entry name" value="tRNA_endonuc-like_dom_sf"/>
</dbReference>
<dbReference type="SUPFAM" id="SSF52980">
    <property type="entry name" value="Restriction endonuclease-like"/>
    <property type="match status" value="1"/>
</dbReference>